<comment type="similarity">
    <text evidence="2">Belongs to the type IB topoisomerase family.</text>
</comment>
<dbReference type="GO" id="GO:0006265">
    <property type="term" value="P:DNA topological change"/>
    <property type="evidence" value="ECO:0007669"/>
    <property type="project" value="InterPro"/>
</dbReference>
<evidence type="ECO:0000313" key="10">
    <source>
        <dbReference type="Proteomes" id="UP001161408"/>
    </source>
</evidence>
<dbReference type="PROSITE" id="PS52038">
    <property type="entry name" value="TOPO_IB_2"/>
    <property type="match status" value="1"/>
</dbReference>
<dbReference type="Gene3D" id="3.90.15.10">
    <property type="entry name" value="Topoisomerase I, Chain A, domain 3"/>
    <property type="match status" value="1"/>
</dbReference>
<feature type="domain" description="DNA topoisomerase IB N-terminal" evidence="8">
    <location>
        <begin position="22"/>
        <end position="69"/>
    </location>
</feature>
<dbReference type="Gene3D" id="1.10.132.120">
    <property type="match status" value="1"/>
</dbReference>
<dbReference type="Pfam" id="PF01028">
    <property type="entry name" value="Topoisom_I"/>
    <property type="match status" value="1"/>
</dbReference>
<dbReference type="SUPFAM" id="SSF56349">
    <property type="entry name" value="DNA breaking-rejoining enzymes"/>
    <property type="match status" value="1"/>
</dbReference>
<comment type="caution">
    <text evidence="9">The sequence shown here is derived from an EMBL/GenBank/DDBJ whole genome shotgun (WGS) entry which is preliminary data.</text>
</comment>
<comment type="catalytic activity">
    <reaction evidence="1">
        <text>ATP-independent breakage of single-stranded DNA, followed by passage and rejoining.</text>
        <dbReference type="EC" id="5.6.2.1"/>
    </reaction>
</comment>
<dbReference type="InterPro" id="IPR014711">
    <property type="entry name" value="TopoI_cat_a-hlx-sub_euk"/>
</dbReference>
<dbReference type="InterPro" id="IPR049331">
    <property type="entry name" value="Top1B_N_bact"/>
</dbReference>
<reference evidence="9" key="2">
    <citation type="submission" date="2023-01" db="EMBL/GenBank/DDBJ databases">
        <title>Draft genome sequence of Pseudoalteromonas tetraodonis strain NBRC 103034.</title>
        <authorList>
            <person name="Sun Q."/>
            <person name="Mori K."/>
        </authorList>
    </citation>
    <scope>NUCLEOTIDE SEQUENCE</scope>
    <source>
        <strain evidence="9">NBRC 103034</strain>
    </source>
</reference>
<evidence type="ECO:0000256" key="3">
    <source>
        <dbReference type="ARBA" id="ARBA00012891"/>
    </source>
</evidence>
<proteinExistence type="inferred from homology"/>
<name>A0AA37S241_9GAMM</name>
<dbReference type="PRINTS" id="PR00416">
    <property type="entry name" value="EUTPISMRASEI"/>
</dbReference>
<dbReference type="Gene3D" id="3.30.66.10">
    <property type="entry name" value="DNA topoisomerase I domain"/>
    <property type="match status" value="1"/>
</dbReference>
<keyword evidence="6" id="KW-0413">Isomerase</keyword>
<evidence type="ECO:0000313" key="9">
    <source>
        <dbReference type="EMBL" id="GLQ02082.1"/>
    </source>
</evidence>
<dbReference type="InterPro" id="IPR013500">
    <property type="entry name" value="TopoI_cat_euk"/>
</dbReference>
<evidence type="ECO:0000259" key="7">
    <source>
        <dbReference type="Pfam" id="PF01028"/>
    </source>
</evidence>
<dbReference type="AlphaFoldDB" id="A0AA37S241"/>
<dbReference type="GO" id="GO:0003677">
    <property type="term" value="F:DNA binding"/>
    <property type="evidence" value="ECO:0007669"/>
    <property type="project" value="UniProtKB-KW"/>
</dbReference>
<keyword evidence="10" id="KW-1185">Reference proteome</keyword>
<dbReference type="InterPro" id="IPR035447">
    <property type="entry name" value="DNA_topo_I_N_sf"/>
</dbReference>
<dbReference type="GO" id="GO:0003917">
    <property type="term" value="F:DNA topoisomerase type I (single strand cut, ATP-independent) activity"/>
    <property type="evidence" value="ECO:0007669"/>
    <property type="project" value="UniProtKB-EC"/>
</dbReference>
<dbReference type="SUPFAM" id="SSF55869">
    <property type="entry name" value="DNA topoisomerase I domain"/>
    <property type="match status" value="1"/>
</dbReference>
<reference evidence="9" key="1">
    <citation type="journal article" date="2014" name="Int. J. Syst. Evol. Microbiol.">
        <title>Complete genome sequence of Corynebacterium casei LMG S-19264T (=DSM 44701T), isolated from a smear-ripened cheese.</title>
        <authorList>
            <consortium name="US DOE Joint Genome Institute (JGI-PGF)"/>
            <person name="Walter F."/>
            <person name="Albersmeier A."/>
            <person name="Kalinowski J."/>
            <person name="Ruckert C."/>
        </authorList>
    </citation>
    <scope>NUCLEOTIDE SEQUENCE</scope>
    <source>
        <strain evidence="9">NBRC 103034</strain>
    </source>
</reference>
<dbReference type="EMBL" id="BSNE01000003">
    <property type="protein sequence ID" value="GLQ02082.1"/>
    <property type="molecule type" value="Genomic_DNA"/>
</dbReference>
<dbReference type="Proteomes" id="UP001161408">
    <property type="component" value="Unassembled WGS sequence"/>
</dbReference>
<feature type="domain" description="DNA topoisomerase I catalytic core eukaryotic-type" evidence="7">
    <location>
        <begin position="81"/>
        <end position="259"/>
    </location>
</feature>
<keyword evidence="4" id="KW-0799">Topoisomerase</keyword>
<keyword evidence="5" id="KW-0238">DNA-binding</keyword>
<sequence length="327" mass="37664">MKLIYVDDNLPGITRKRHENQWVYYDPAGKKIHDNDEIKRLDNLAFPPAYKDVWLCPEENGHILATGYDSKGRKQYFYHPEFREQQELKKFEACALFGNKLPLLRAKLSEYLRGNELDYQRTIAAVVRLMDLGALRVGSKKNAKHNNSFGATTLRSRHAKLTGKNIRLKYKAKSGKQREVNITDKVLSSIIQQLQDLPGQSLFQYIDEGEYCDVTSKEVNEFIQSVMGEQFSAKHFRTWRASVLAFEVLHKSNGQLSLKDMLDSVSSNLGNTPAIARNSYIHPKLIELCKGGKEALKDFNNLDKLPRKTKYLSRYERGLLIFLEEQC</sequence>
<organism evidence="9 10">
    <name type="scientific">Pseudoalteromonas tetraodonis GFC</name>
    <dbReference type="NCBI Taxonomy" id="1315271"/>
    <lineage>
        <taxon>Bacteria</taxon>
        <taxon>Pseudomonadati</taxon>
        <taxon>Pseudomonadota</taxon>
        <taxon>Gammaproteobacteria</taxon>
        <taxon>Alteromonadales</taxon>
        <taxon>Pseudoalteromonadaceae</taxon>
        <taxon>Pseudoalteromonas</taxon>
    </lineage>
</organism>
<evidence type="ECO:0000259" key="8">
    <source>
        <dbReference type="Pfam" id="PF21338"/>
    </source>
</evidence>
<gene>
    <name evidence="9" type="primary">pslN</name>
    <name evidence="9" type="ORF">GCM10007914_09630</name>
</gene>
<evidence type="ECO:0000256" key="4">
    <source>
        <dbReference type="ARBA" id="ARBA00023029"/>
    </source>
</evidence>
<dbReference type="RefSeq" id="WP_096038167.1">
    <property type="nucleotide sequence ID" value="NZ_BJXY01000025.1"/>
</dbReference>
<evidence type="ECO:0000256" key="5">
    <source>
        <dbReference type="ARBA" id="ARBA00023125"/>
    </source>
</evidence>
<evidence type="ECO:0000256" key="1">
    <source>
        <dbReference type="ARBA" id="ARBA00000213"/>
    </source>
</evidence>
<protein>
    <recommendedName>
        <fullName evidence="3">DNA topoisomerase</fullName>
        <ecNumber evidence="3">5.6.2.1</ecNumber>
    </recommendedName>
</protein>
<evidence type="ECO:0000256" key="2">
    <source>
        <dbReference type="ARBA" id="ARBA00006645"/>
    </source>
</evidence>
<dbReference type="InterPro" id="IPR011010">
    <property type="entry name" value="DNA_brk_join_enz"/>
</dbReference>
<evidence type="ECO:0000256" key="6">
    <source>
        <dbReference type="ARBA" id="ARBA00023235"/>
    </source>
</evidence>
<accession>A0AA37S241</accession>
<dbReference type="InterPro" id="IPR001631">
    <property type="entry name" value="TopoI"/>
</dbReference>
<dbReference type="Pfam" id="PF21338">
    <property type="entry name" value="Top1B_N_bact"/>
    <property type="match status" value="1"/>
</dbReference>
<dbReference type="EC" id="5.6.2.1" evidence="3"/>